<dbReference type="SUPFAM" id="SSF53474">
    <property type="entry name" value="alpha/beta-Hydrolases"/>
    <property type="match status" value="1"/>
</dbReference>
<accession>A0A060SAD1</accession>
<comment type="caution">
    <text evidence="2">The sequence shown here is derived from an EMBL/GenBank/DDBJ whole genome shotgun (WGS) entry which is preliminary data.</text>
</comment>
<reference evidence="2" key="1">
    <citation type="submission" date="2014-01" db="EMBL/GenBank/DDBJ databases">
        <title>The genome of the white-rot fungus Pycnoporus cinnabarinus: a basidiomycete model with a versatile arsenal for lignocellulosic biomass breakdown.</title>
        <authorList>
            <person name="Levasseur A."/>
            <person name="Lomascolo A."/>
            <person name="Ruiz-Duenas F.J."/>
            <person name="Uzan E."/>
            <person name="Piumi F."/>
            <person name="Kues U."/>
            <person name="Ram A.F.J."/>
            <person name="Murat C."/>
            <person name="Haon M."/>
            <person name="Benoit I."/>
            <person name="Arfi Y."/>
            <person name="Chevret D."/>
            <person name="Drula E."/>
            <person name="Kwon M.J."/>
            <person name="Gouret P."/>
            <person name="Lesage-Meessen L."/>
            <person name="Lombard V."/>
            <person name="Mariette J."/>
            <person name="Noirot C."/>
            <person name="Park J."/>
            <person name="Patyshakuliyeva A."/>
            <person name="Wieneger R.A.B."/>
            <person name="Wosten H.A.B."/>
            <person name="Martin F."/>
            <person name="Coutinho P.M."/>
            <person name="de Vries R."/>
            <person name="Martinez A.T."/>
            <person name="Klopp C."/>
            <person name="Pontarotti P."/>
            <person name="Henrissat B."/>
            <person name="Record E."/>
        </authorList>
    </citation>
    <scope>NUCLEOTIDE SEQUENCE [LARGE SCALE GENOMIC DNA]</scope>
    <source>
        <strain evidence="2">BRFM137</strain>
    </source>
</reference>
<proteinExistence type="predicted"/>
<keyword evidence="3" id="KW-1185">Reference proteome</keyword>
<dbReference type="InterPro" id="IPR000073">
    <property type="entry name" value="AB_hydrolase_1"/>
</dbReference>
<dbReference type="AlphaFoldDB" id="A0A060SAD1"/>
<protein>
    <recommendedName>
        <fullName evidence="1">AB hydrolase-1 domain-containing protein</fullName>
    </recommendedName>
</protein>
<sequence>MSTAMAESYETSTFIRKYPSTQVDEPLFFVAKRYTPPSPSSTGLTLLFFHCTGSHKEVWEPIIQSIFAKARGTHSSALAIREAWTWDWQTHGEAGRLNAAVIARTEKHIIAWELAYGIKKFAATEAVFKGHTLVGISHSSGGATLLHTTIDGADSGLQYKTLIIMETSMLTRESVTHELDEQMLTLRNMIVRRKNSWITREEAKRYFQARLPWKKWDPRSLDLLVEHGLMEQTVQNPDGTTTTQVTLCCSPFQEGAAYHGHGEIHYSGAERLATLDPELPIHLIYVTPAETMPELLRNSVLQLREYASVQFLPNVGHLLIQENPDLVSTLICDILAGQSTAQAKL</sequence>
<dbReference type="EMBL" id="CCBP010000101">
    <property type="protein sequence ID" value="CDO71472.1"/>
    <property type="molecule type" value="Genomic_DNA"/>
</dbReference>
<name>A0A060SAD1_PYCCI</name>
<organism evidence="2 3">
    <name type="scientific">Pycnoporus cinnabarinus</name>
    <name type="common">Cinnabar-red polypore</name>
    <name type="synonym">Trametes cinnabarina</name>
    <dbReference type="NCBI Taxonomy" id="5643"/>
    <lineage>
        <taxon>Eukaryota</taxon>
        <taxon>Fungi</taxon>
        <taxon>Dikarya</taxon>
        <taxon>Basidiomycota</taxon>
        <taxon>Agaricomycotina</taxon>
        <taxon>Agaricomycetes</taxon>
        <taxon>Polyporales</taxon>
        <taxon>Polyporaceae</taxon>
        <taxon>Trametes</taxon>
    </lineage>
</organism>
<dbReference type="OrthoDB" id="94039at2759"/>
<feature type="domain" description="AB hydrolase-1" evidence="1">
    <location>
        <begin position="46"/>
        <end position="327"/>
    </location>
</feature>
<evidence type="ECO:0000313" key="3">
    <source>
        <dbReference type="Proteomes" id="UP000029665"/>
    </source>
</evidence>
<dbReference type="HOGENOM" id="CLU_032490_0_0_1"/>
<evidence type="ECO:0000259" key="1">
    <source>
        <dbReference type="Pfam" id="PF12697"/>
    </source>
</evidence>
<dbReference type="OMA" id="THELDEQ"/>
<dbReference type="Pfam" id="PF12697">
    <property type="entry name" value="Abhydrolase_6"/>
    <property type="match status" value="1"/>
</dbReference>
<dbReference type="InterPro" id="IPR029058">
    <property type="entry name" value="AB_hydrolase_fold"/>
</dbReference>
<dbReference type="Gene3D" id="3.40.50.1820">
    <property type="entry name" value="alpha/beta hydrolase"/>
    <property type="match status" value="1"/>
</dbReference>
<evidence type="ECO:0000313" key="2">
    <source>
        <dbReference type="EMBL" id="CDO71472.1"/>
    </source>
</evidence>
<dbReference type="Proteomes" id="UP000029665">
    <property type="component" value="Unassembled WGS sequence"/>
</dbReference>
<gene>
    <name evidence="2" type="ORF">BN946_scf184909.g66</name>
</gene>